<dbReference type="AlphaFoldDB" id="A0A1Q9EL22"/>
<comment type="caution">
    <text evidence="1">The sequence shown here is derived from an EMBL/GenBank/DDBJ whole genome shotgun (WGS) entry which is preliminary data.</text>
</comment>
<reference evidence="1 2" key="1">
    <citation type="submission" date="2016-02" db="EMBL/GenBank/DDBJ databases">
        <title>Genome analysis of coral dinoflagellate symbionts highlights evolutionary adaptations to a symbiotic lifestyle.</title>
        <authorList>
            <person name="Aranda M."/>
            <person name="Li Y."/>
            <person name="Liew Y.J."/>
            <person name="Baumgarten S."/>
            <person name="Simakov O."/>
            <person name="Wilson M."/>
            <person name="Piel J."/>
            <person name="Ashoor H."/>
            <person name="Bougouffa S."/>
            <person name="Bajic V.B."/>
            <person name="Ryu T."/>
            <person name="Ravasi T."/>
            <person name="Bayer T."/>
            <person name="Micklem G."/>
            <person name="Kim H."/>
            <person name="Bhak J."/>
            <person name="Lajeunesse T.C."/>
            <person name="Voolstra C.R."/>
        </authorList>
    </citation>
    <scope>NUCLEOTIDE SEQUENCE [LARGE SCALE GENOMIC DNA]</scope>
    <source>
        <strain evidence="1 2">CCMP2467</strain>
    </source>
</reference>
<dbReference type="Proteomes" id="UP000186817">
    <property type="component" value="Unassembled WGS sequence"/>
</dbReference>
<organism evidence="1 2">
    <name type="scientific">Symbiodinium microadriaticum</name>
    <name type="common">Dinoflagellate</name>
    <name type="synonym">Zooxanthella microadriatica</name>
    <dbReference type="NCBI Taxonomy" id="2951"/>
    <lineage>
        <taxon>Eukaryota</taxon>
        <taxon>Sar</taxon>
        <taxon>Alveolata</taxon>
        <taxon>Dinophyceae</taxon>
        <taxon>Suessiales</taxon>
        <taxon>Symbiodiniaceae</taxon>
        <taxon>Symbiodinium</taxon>
    </lineage>
</organism>
<dbReference type="EMBL" id="LSRX01000124">
    <property type="protein sequence ID" value="OLQ08087.1"/>
    <property type="molecule type" value="Genomic_DNA"/>
</dbReference>
<dbReference type="OrthoDB" id="340608at2759"/>
<evidence type="ECO:0000313" key="1">
    <source>
        <dbReference type="EMBL" id="OLQ08087.1"/>
    </source>
</evidence>
<keyword evidence="2" id="KW-1185">Reference proteome</keyword>
<accession>A0A1Q9EL22</accession>
<sequence length="310" mass="35297">MMKWVPVHCEMLLADADVLLGVLSESESQKLVMFTDCDNEPLDVEGSSAESGPESPPLIRQTSRPVKVLYAYNPILHAFRHREEWDDDTREDASFLEADAELDEVFSMKREDCKDLIENGIRIKNCTRPMYQNYNHYMSLQVFNLPAQHWKSEVIQELYGKWDEDKGGAFAAGAMWAEGRFIAALRSKAEQHDNKIQWLFQTFPGVINDARLLTRLETTEPNFTAHFVQNITVTITSRWDTETIPGGYKSLVITEYGRLAEFVSAAWELASVDAVLWLRQLVNGVGSLAVEAARVFWIDDKTPRDGEVSE</sequence>
<evidence type="ECO:0000313" key="2">
    <source>
        <dbReference type="Proteomes" id="UP000186817"/>
    </source>
</evidence>
<name>A0A1Q9EL22_SYMMI</name>
<protein>
    <submittedName>
        <fullName evidence="1">Uncharacterized protein</fullName>
    </submittedName>
</protein>
<gene>
    <name evidence="1" type="ORF">AK812_SmicGene8414</name>
</gene>
<proteinExistence type="predicted"/>